<keyword evidence="3" id="KW-1185">Reference proteome</keyword>
<dbReference type="InterPro" id="IPR058285">
    <property type="entry name" value="DUF7979"/>
</dbReference>
<proteinExistence type="predicted"/>
<dbReference type="Proteomes" id="UP001596274">
    <property type="component" value="Unassembled WGS sequence"/>
</dbReference>
<dbReference type="EMBL" id="JBHSWT010000408">
    <property type="protein sequence ID" value="MFC6771516.1"/>
    <property type="molecule type" value="Genomic_DNA"/>
</dbReference>
<gene>
    <name evidence="2" type="ORF">ACFQDD_08315</name>
</gene>
<protein>
    <recommendedName>
        <fullName evidence="1">DUF7979 domain-containing protein</fullName>
    </recommendedName>
</protein>
<accession>A0ABD5T5P8</accession>
<dbReference type="Pfam" id="PF25934">
    <property type="entry name" value="DUF7979"/>
    <property type="match status" value="1"/>
</dbReference>
<organism evidence="2 3">
    <name type="scientific">Halorubrum pallidum</name>
    <dbReference type="NCBI Taxonomy" id="1526114"/>
    <lineage>
        <taxon>Archaea</taxon>
        <taxon>Methanobacteriati</taxon>
        <taxon>Methanobacteriota</taxon>
        <taxon>Stenosarchaea group</taxon>
        <taxon>Halobacteria</taxon>
        <taxon>Halobacteriales</taxon>
        <taxon>Haloferacaceae</taxon>
        <taxon>Halorubrum</taxon>
    </lineage>
</organism>
<reference evidence="2 3" key="1">
    <citation type="journal article" date="2019" name="Int. J. Syst. Evol. Microbiol.">
        <title>The Global Catalogue of Microorganisms (GCM) 10K type strain sequencing project: providing services to taxonomists for standard genome sequencing and annotation.</title>
        <authorList>
            <consortium name="The Broad Institute Genomics Platform"/>
            <consortium name="The Broad Institute Genome Sequencing Center for Infectious Disease"/>
            <person name="Wu L."/>
            <person name="Ma J."/>
        </authorList>
    </citation>
    <scope>NUCLEOTIDE SEQUENCE [LARGE SCALE GENOMIC DNA]</scope>
    <source>
        <strain evidence="2 3">PJ61</strain>
    </source>
</reference>
<evidence type="ECO:0000259" key="1">
    <source>
        <dbReference type="Pfam" id="PF25934"/>
    </source>
</evidence>
<comment type="caution">
    <text evidence="2">The sequence shown here is derived from an EMBL/GenBank/DDBJ whole genome shotgun (WGS) entry which is preliminary data.</text>
</comment>
<feature type="domain" description="DUF7979" evidence="1">
    <location>
        <begin position="8"/>
        <end position="66"/>
    </location>
</feature>
<evidence type="ECO:0000313" key="3">
    <source>
        <dbReference type="Proteomes" id="UP001596274"/>
    </source>
</evidence>
<dbReference type="AlphaFoldDB" id="A0ABD5T5P8"/>
<evidence type="ECO:0000313" key="2">
    <source>
        <dbReference type="EMBL" id="MFC6771516.1"/>
    </source>
</evidence>
<name>A0ABD5T5P8_9EURY</name>
<sequence>MCNTDKRIRIRRVGLIPDDTRVRHFDELDEDAQVAVRELAGRPQTGQALGDLDDGDVVKFTDYYQIRAR</sequence>